<dbReference type="RefSeq" id="XP_024715818.1">
    <property type="nucleotide sequence ID" value="XM_024856219.1"/>
</dbReference>
<name>A0A2P7YYS4_9ASCO</name>
<dbReference type="Pfam" id="PF17316">
    <property type="entry name" value="Perilipin_2"/>
    <property type="match status" value="1"/>
</dbReference>
<dbReference type="Proteomes" id="UP000241107">
    <property type="component" value="Unassembled WGS sequence"/>
</dbReference>
<dbReference type="GeneID" id="36564183"/>
<accession>A0A2P7YYS4</accession>
<evidence type="ECO:0000313" key="2">
    <source>
        <dbReference type="Proteomes" id="UP000241107"/>
    </source>
</evidence>
<dbReference type="AlphaFoldDB" id="A0A2P7YYS4"/>
<organism evidence="1 2">
    <name type="scientific">Candidozyma pseudohaemuli</name>
    <dbReference type="NCBI Taxonomy" id="418784"/>
    <lineage>
        <taxon>Eukaryota</taxon>
        <taxon>Fungi</taxon>
        <taxon>Dikarya</taxon>
        <taxon>Ascomycota</taxon>
        <taxon>Saccharomycotina</taxon>
        <taxon>Pichiomycetes</taxon>
        <taxon>Metschnikowiaceae</taxon>
        <taxon>Candidozyma</taxon>
    </lineage>
</organism>
<proteinExistence type="predicted"/>
<gene>
    <name evidence="1" type="ORF">C7M61_000791</name>
</gene>
<protein>
    <submittedName>
        <fullName evidence="1">Uncharacterized protein</fullName>
    </submittedName>
</protein>
<evidence type="ECO:0000313" key="1">
    <source>
        <dbReference type="EMBL" id="PSK41119.1"/>
    </source>
</evidence>
<dbReference type="EMBL" id="PYFQ01000001">
    <property type="protein sequence ID" value="PSK41119.1"/>
    <property type="molecule type" value="Genomic_DNA"/>
</dbReference>
<dbReference type="OrthoDB" id="4094042at2759"/>
<reference evidence="1 2" key="1">
    <citation type="submission" date="2018-03" db="EMBL/GenBank/DDBJ databases">
        <title>Candida pseudohaemulonii genome assembly and annotation.</title>
        <authorList>
            <person name="Munoz J.F."/>
            <person name="Gade L.G."/>
            <person name="Chow N.A."/>
            <person name="Litvintseva A.P."/>
            <person name="Loparev V.N."/>
            <person name="Cuomo C.A."/>
        </authorList>
    </citation>
    <scope>NUCLEOTIDE SEQUENCE [LARGE SCALE GENOMIC DNA]</scope>
    <source>
        <strain evidence="1 2">B12108</strain>
    </source>
</reference>
<comment type="caution">
    <text evidence="1">The sequence shown here is derived from an EMBL/GenBank/DDBJ whole genome shotgun (WGS) entry which is preliminary data.</text>
</comment>
<keyword evidence="2" id="KW-1185">Reference proteome</keyword>
<sequence length="227" mass="24954">MSGQAPSPNETNVNGPESPSLIVVNVDEREINNKTLQHLLKYEWANSGYAFFSDCKYVAFVSKGTAPVSSYLFLLQPTQKAVNWLDSFCDHKLTSVDKMLDLSSSQIDDMTRLAKSTLEMIHLVTLKGMVEPTVKRINNVGALVHYLSHNDKGKAVIPSMIDPLVSPVNVMLEKAISKKSLGTERVAEQSSELKRSLKILIKLVKNQEGADESQSIENTNGGNHPAA</sequence>
<dbReference type="VEuPathDB" id="FungiDB:C7M61_000791"/>